<accession>A0A0E0HHR0</accession>
<keyword evidence="2" id="KW-1185">Reference proteome</keyword>
<proteinExistence type="predicted"/>
<reference evidence="1" key="2">
    <citation type="submission" date="2018-04" db="EMBL/GenBank/DDBJ databases">
        <title>OnivRS2 (Oryza nivara Reference Sequence Version 2).</title>
        <authorList>
            <person name="Zhang J."/>
            <person name="Kudrna D."/>
            <person name="Lee S."/>
            <person name="Talag J."/>
            <person name="Rajasekar S."/>
            <person name="Welchert J."/>
            <person name="Hsing Y.-I."/>
            <person name="Wing R.A."/>
        </authorList>
    </citation>
    <scope>NUCLEOTIDE SEQUENCE [LARGE SCALE GENOMIC DNA]</scope>
    <source>
        <strain evidence="1">SL10</strain>
    </source>
</reference>
<sequence length="61" mass="7148">MLDEYRKTDGRALSSVSLARKITTMLFPEKEGLSLLGTEEARFIESKWRRQLDSEIQTQMR</sequence>
<evidence type="ECO:0000313" key="2">
    <source>
        <dbReference type="Proteomes" id="UP000006591"/>
    </source>
</evidence>
<protein>
    <submittedName>
        <fullName evidence="1">Uncharacterized protein</fullName>
    </submittedName>
</protein>
<name>A0A0E0HHR0_ORYNI</name>
<dbReference type="STRING" id="4536.A0A0E0HHR0"/>
<dbReference type="HOGENOM" id="CLU_197815_0_0_1"/>
<dbReference type="Proteomes" id="UP000006591">
    <property type="component" value="Chromosome 5"/>
</dbReference>
<evidence type="ECO:0000313" key="1">
    <source>
        <dbReference type="EnsemblPlants" id="ONIVA05G25820.1"/>
    </source>
</evidence>
<reference evidence="1" key="1">
    <citation type="submission" date="2015-04" db="UniProtKB">
        <authorList>
            <consortium name="EnsemblPlants"/>
        </authorList>
    </citation>
    <scope>IDENTIFICATION</scope>
    <source>
        <strain evidence="1">SL10</strain>
    </source>
</reference>
<dbReference type="Gramene" id="ONIVA05G25820.1">
    <property type="protein sequence ID" value="ONIVA05G25820.1"/>
    <property type="gene ID" value="ONIVA05G25820"/>
</dbReference>
<dbReference type="EnsemblPlants" id="ONIVA05G25820.1">
    <property type="protein sequence ID" value="ONIVA05G25820.1"/>
    <property type="gene ID" value="ONIVA05G25820"/>
</dbReference>
<dbReference type="AlphaFoldDB" id="A0A0E0HHR0"/>
<organism evidence="1">
    <name type="scientific">Oryza nivara</name>
    <name type="common">Indian wild rice</name>
    <name type="synonym">Oryza sativa f. spontanea</name>
    <dbReference type="NCBI Taxonomy" id="4536"/>
    <lineage>
        <taxon>Eukaryota</taxon>
        <taxon>Viridiplantae</taxon>
        <taxon>Streptophyta</taxon>
        <taxon>Embryophyta</taxon>
        <taxon>Tracheophyta</taxon>
        <taxon>Spermatophyta</taxon>
        <taxon>Magnoliopsida</taxon>
        <taxon>Liliopsida</taxon>
        <taxon>Poales</taxon>
        <taxon>Poaceae</taxon>
        <taxon>BOP clade</taxon>
        <taxon>Oryzoideae</taxon>
        <taxon>Oryzeae</taxon>
        <taxon>Oryzinae</taxon>
        <taxon>Oryza</taxon>
    </lineage>
</organism>